<keyword evidence="2" id="KW-1185">Reference proteome</keyword>
<dbReference type="EMBL" id="FQZV01000006">
    <property type="protein sequence ID" value="SHI76241.1"/>
    <property type="molecule type" value="Genomic_DNA"/>
</dbReference>
<dbReference type="RefSeq" id="WP_190014108.1">
    <property type="nucleotide sequence ID" value="NZ_FQZV01000006.1"/>
</dbReference>
<sequence length="53" mass="6198">MNEFIEALTNWAQAEQDFQYAEPAYVDIAIHKLKAAELQLSLVIRERKYEEVA</sequence>
<protein>
    <submittedName>
        <fullName evidence="1">Uncharacterized protein</fullName>
    </submittedName>
</protein>
<evidence type="ECO:0000313" key="2">
    <source>
        <dbReference type="Proteomes" id="UP000184536"/>
    </source>
</evidence>
<reference evidence="2" key="1">
    <citation type="submission" date="2016-11" db="EMBL/GenBank/DDBJ databases">
        <authorList>
            <person name="Varghese N."/>
            <person name="Submissions S."/>
        </authorList>
    </citation>
    <scope>NUCLEOTIDE SEQUENCE [LARGE SCALE GENOMIC DNA]</scope>
    <source>
        <strain evidence="2">DSM 17957</strain>
    </source>
</reference>
<dbReference type="Proteomes" id="UP000184536">
    <property type="component" value="Unassembled WGS sequence"/>
</dbReference>
<dbReference type="STRING" id="1121919.SAMN02745975_00560"/>
<name>A0A1M6DSR4_9FIRM</name>
<organism evidence="1 2">
    <name type="scientific">Geosporobacter subterraneus DSM 17957</name>
    <dbReference type="NCBI Taxonomy" id="1121919"/>
    <lineage>
        <taxon>Bacteria</taxon>
        <taxon>Bacillati</taxon>
        <taxon>Bacillota</taxon>
        <taxon>Clostridia</taxon>
        <taxon>Peptostreptococcales</taxon>
        <taxon>Thermotaleaceae</taxon>
        <taxon>Geosporobacter</taxon>
    </lineage>
</organism>
<accession>A0A1M6DSR4</accession>
<evidence type="ECO:0000313" key="1">
    <source>
        <dbReference type="EMBL" id="SHI76241.1"/>
    </source>
</evidence>
<gene>
    <name evidence="1" type="ORF">SAMN02745975_00560</name>
</gene>
<dbReference type="AlphaFoldDB" id="A0A1M6DSR4"/>
<proteinExistence type="predicted"/>